<reference evidence="4 5" key="1">
    <citation type="journal article" date="2020" name="G3 (Bethesda)">
        <title>Improved Reference Genome for Cyclotella cryptica CCMP332, a Model for Cell Wall Morphogenesis, Salinity Adaptation, and Lipid Production in Diatoms (Bacillariophyta).</title>
        <authorList>
            <person name="Roberts W.R."/>
            <person name="Downey K.M."/>
            <person name="Ruck E.C."/>
            <person name="Traller J.C."/>
            <person name="Alverson A.J."/>
        </authorList>
    </citation>
    <scope>NUCLEOTIDE SEQUENCE [LARGE SCALE GENOMIC DNA]</scope>
    <source>
        <strain evidence="4 5">CCMP332</strain>
    </source>
</reference>
<comment type="caution">
    <text evidence="4">The sequence shown here is derived from an EMBL/GenBank/DDBJ whole genome shotgun (WGS) entry which is preliminary data.</text>
</comment>
<name>A0ABD3PW36_9STRA</name>
<dbReference type="InterPro" id="IPR013761">
    <property type="entry name" value="SAM/pointed_sf"/>
</dbReference>
<dbReference type="InterPro" id="IPR001660">
    <property type="entry name" value="SAM"/>
</dbReference>
<dbReference type="Pfam" id="PF13436">
    <property type="entry name" value="Gly-zipper_OmpA"/>
    <property type="match status" value="1"/>
</dbReference>
<feature type="region of interest" description="Disordered" evidence="2">
    <location>
        <begin position="125"/>
        <end position="154"/>
    </location>
</feature>
<keyword evidence="5" id="KW-1185">Reference proteome</keyword>
<evidence type="ECO:0000313" key="4">
    <source>
        <dbReference type="EMBL" id="KAL3791884.1"/>
    </source>
</evidence>
<accession>A0ABD3PW36</accession>
<evidence type="ECO:0000256" key="2">
    <source>
        <dbReference type="SAM" id="MobiDB-lite"/>
    </source>
</evidence>
<protein>
    <recommendedName>
        <fullName evidence="3">SAM domain-containing protein</fullName>
    </recommendedName>
</protein>
<dbReference type="PROSITE" id="PS50105">
    <property type="entry name" value="SAM_DOMAIN"/>
    <property type="match status" value="1"/>
</dbReference>
<evidence type="ECO:0000259" key="3">
    <source>
        <dbReference type="PROSITE" id="PS50105"/>
    </source>
</evidence>
<dbReference type="Pfam" id="PF00536">
    <property type="entry name" value="SAM_1"/>
    <property type="match status" value="1"/>
</dbReference>
<dbReference type="Gene3D" id="1.10.150.50">
    <property type="entry name" value="Transcription Factor, Ets-1"/>
    <property type="match status" value="1"/>
</dbReference>
<dbReference type="AlphaFoldDB" id="A0ABD3PW36"/>
<sequence>MGFKDIKEFSAEEVGLWLTVQGLGEKAETFMAEGVDGNLLVSLTLDEFKNDLGLSGLQAKKVMKNIEFTKELGNGGGGDSGELEEKIRALRRENEVLEDKVESLQGTIVERDAEIKQLRRKIESLSPHKKEVHAAPAPVHHHSPSPAPQRQPQGMPVVRNAAVGTATGAAKGAVIGAILPGMDASDGAKAGAAAGALGGGMQGLAARRRMRR</sequence>
<proteinExistence type="predicted"/>
<organism evidence="4 5">
    <name type="scientific">Cyclotella cryptica</name>
    <dbReference type="NCBI Taxonomy" id="29204"/>
    <lineage>
        <taxon>Eukaryota</taxon>
        <taxon>Sar</taxon>
        <taxon>Stramenopiles</taxon>
        <taxon>Ochrophyta</taxon>
        <taxon>Bacillariophyta</taxon>
        <taxon>Coscinodiscophyceae</taxon>
        <taxon>Thalassiosirophycidae</taxon>
        <taxon>Stephanodiscales</taxon>
        <taxon>Stephanodiscaceae</taxon>
        <taxon>Cyclotella</taxon>
    </lineage>
</organism>
<keyword evidence="1" id="KW-0175">Coiled coil</keyword>
<evidence type="ECO:0000313" key="5">
    <source>
        <dbReference type="Proteomes" id="UP001516023"/>
    </source>
</evidence>
<feature type="coiled-coil region" evidence="1">
    <location>
        <begin position="80"/>
        <end position="121"/>
    </location>
</feature>
<evidence type="ECO:0000256" key="1">
    <source>
        <dbReference type="SAM" id="Coils"/>
    </source>
</evidence>
<dbReference type="SUPFAM" id="SSF47769">
    <property type="entry name" value="SAM/Pointed domain"/>
    <property type="match status" value="1"/>
</dbReference>
<dbReference type="InterPro" id="IPR025693">
    <property type="entry name" value="Gly-zipper_OmpA-like_dom"/>
</dbReference>
<feature type="domain" description="SAM" evidence="3">
    <location>
        <begin position="9"/>
        <end position="63"/>
    </location>
</feature>
<dbReference type="Proteomes" id="UP001516023">
    <property type="component" value="Unassembled WGS sequence"/>
</dbReference>
<gene>
    <name evidence="4" type="ORF">HJC23_010744</name>
</gene>
<dbReference type="EMBL" id="JABMIG020000108">
    <property type="protein sequence ID" value="KAL3791884.1"/>
    <property type="molecule type" value="Genomic_DNA"/>
</dbReference>